<protein>
    <submittedName>
        <fullName evidence="9">S8 family peptidase</fullName>
    </submittedName>
</protein>
<dbReference type="InterPro" id="IPR015500">
    <property type="entry name" value="Peptidase_S8_subtilisin-rel"/>
</dbReference>
<dbReference type="Proteomes" id="UP000823618">
    <property type="component" value="Unassembled WGS sequence"/>
</dbReference>
<keyword evidence="2 6" id="KW-0645">Protease</keyword>
<evidence type="ECO:0000313" key="10">
    <source>
        <dbReference type="Proteomes" id="UP000823618"/>
    </source>
</evidence>
<dbReference type="PROSITE" id="PS00138">
    <property type="entry name" value="SUBTILASE_SER"/>
    <property type="match status" value="1"/>
</dbReference>
<dbReference type="Gene3D" id="3.40.50.200">
    <property type="entry name" value="Peptidase S8/S53 domain"/>
    <property type="match status" value="1"/>
</dbReference>
<sequence length="678" mass="74559">MHKRRLWNKVLSLVLSVSMIGTPIAVVKSNTYAGESKNYIIMAKDGQSLDQFMTRYGSRVIEDKTTDVLEESNIAVVEMTEAEAVRCISFFDTDSIIIEEDVTVTAMAEDIEEVEEETLEPQKVTWNIKAVNGEKQNLGIERSTSSNIKIGIIDSGREALGEIEPTERINLQPVEGEEVVVNPIFEDVTGHGTSVAGIISAADDEYGIVGINPDAQLYDIKVFDEYNTAPLSRIIEGIQYALDKDVDILNMSFGTPISSEILHQKIAEAYNEGMLLVAASGNNGVIEYPATYNEVMAVGATTEKNEVADFSLAGTQSEIVAPGAAVLTSGLLGGYGVVDGTSISAPHVSAAASLLWAKDPTKSNDFIRQLLNQSARKLEDVNSGNGLLDIKRAFEIYDGFSSVYVPGKVEYKEIPENEDPLETFDENYVVGSWSTDEHKALVTGLTTTEATQIVKLGAVAPDQPAYGLQGMKQYPQLHGFTSWTDSTGITKYCNYMASYIYLTQMALGFPKDRTNSNTYTQPDRPDFMSIDDFEKIKDIASATKFGGVSWSTVLKDYGVTDRNKRLFMYGVALHTATDLFAHSTYTLDGDYIDHDNGADNTKVHGNRHTCAQEMAKQVVKRILGYTKGSLADFKNAVSVYSREEIDEAFKIKSYSTKAEKVDPLYYENNKAAFDKVSE</sequence>
<dbReference type="InterPro" id="IPR023828">
    <property type="entry name" value="Peptidase_S8_Ser-AS"/>
</dbReference>
<dbReference type="Pfam" id="PF00082">
    <property type="entry name" value="Peptidase_S8"/>
    <property type="match status" value="1"/>
</dbReference>
<dbReference type="GO" id="GO:0004252">
    <property type="term" value="F:serine-type endopeptidase activity"/>
    <property type="evidence" value="ECO:0007669"/>
    <property type="project" value="UniProtKB-UniRule"/>
</dbReference>
<comment type="caution">
    <text evidence="9">The sequence shown here is derived from an EMBL/GenBank/DDBJ whole genome shotgun (WGS) entry which is preliminary data.</text>
</comment>
<dbReference type="PROSITE" id="PS00137">
    <property type="entry name" value="SUBTILASE_HIS"/>
    <property type="match status" value="1"/>
</dbReference>
<evidence type="ECO:0000256" key="3">
    <source>
        <dbReference type="ARBA" id="ARBA00022723"/>
    </source>
</evidence>
<evidence type="ECO:0000313" key="9">
    <source>
        <dbReference type="EMBL" id="MBO8463968.1"/>
    </source>
</evidence>
<keyword evidence="7" id="KW-0732">Signal</keyword>
<evidence type="ECO:0000256" key="5">
    <source>
        <dbReference type="ARBA" id="ARBA00022825"/>
    </source>
</evidence>
<dbReference type="GO" id="GO:0006508">
    <property type="term" value="P:proteolysis"/>
    <property type="evidence" value="ECO:0007669"/>
    <property type="project" value="UniProtKB-KW"/>
</dbReference>
<dbReference type="EMBL" id="JADIML010000237">
    <property type="protein sequence ID" value="MBO8463968.1"/>
    <property type="molecule type" value="Genomic_DNA"/>
</dbReference>
<feature type="active site" description="Charge relay system" evidence="6">
    <location>
        <position position="191"/>
    </location>
</feature>
<feature type="active site" description="Charge relay system" evidence="6">
    <location>
        <position position="154"/>
    </location>
</feature>
<dbReference type="PANTHER" id="PTHR43806">
    <property type="entry name" value="PEPTIDASE S8"/>
    <property type="match status" value="1"/>
</dbReference>
<keyword evidence="3" id="KW-0479">Metal-binding</keyword>
<dbReference type="InterPro" id="IPR034202">
    <property type="entry name" value="Subtilisin_Carlsberg-like"/>
</dbReference>
<dbReference type="SUPFAM" id="SSF52743">
    <property type="entry name" value="Subtilisin-like"/>
    <property type="match status" value="1"/>
</dbReference>
<evidence type="ECO:0000256" key="6">
    <source>
        <dbReference type="PROSITE-ProRule" id="PRU01240"/>
    </source>
</evidence>
<gene>
    <name evidence="9" type="ORF">IAC13_08565</name>
</gene>
<keyword evidence="5 6" id="KW-0720">Serine protease</keyword>
<comment type="similarity">
    <text evidence="1 6">Belongs to the peptidase S8 family.</text>
</comment>
<evidence type="ECO:0000259" key="8">
    <source>
        <dbReference type="Pfam" id="PF00082"/>
    </source>
</evidence>
<dbReference type="InterPro" id="IPR036852">
    <property type="entry name" value="Peptidase_S8/S53_dom_sf"/>
</dbReference>
<evidence type="ECO:0000256" key="4">
    <source>
        <dbReference type="ARBA" id="ARBA00022801"/>
    </source>
</evidence>
<proteinExistence type="inferred from homology"/>
<dbReference type="PANTHER" id="PTHR43806:SF11">
    <property type="entry name" value="CEREVISIN-RELATED"/>
    <property type="match status" value="1"/>
</dbReference>
<reference evidence="9" key="1">
    <citation type="submission" date="2020-10" db="EMBL/GenBank/DDBJ databases">
        <authorList>
            <person name="Gilroy R."/>
        </authorList>
    </citation>
    <scope>NUCLEOTIDE SEQUENCE</scope>
    <source>
        <strain evidence="9">E3-2379</strain>
    </source>
</reference>
<dbReference type="GO" id="GO:0046872">
    <property type="term" value="F:metal ion binding"/>
    <property type="evidence" value="ECO:0007669"/>
    <property type="project" value="UniProtKB-KW"/>
</dbReference>
<reference evidence="9" key="2">
    <citation type="journal article" date="2021" name="PeerJ">
        <title>Extensive microbial diversity within the chicken gut microbiome revealed by metagenomics and culture.</title>
        <authorList>
            <person name="Gilroy R."/>
            <person name="Ravi A."/>
            <person name="Getino M."/>
            <person name="Pursley I."/>
            <person name="Horton D.L."/>
            <person name="Alikhan N.F."/>
            <person name="Baker D."/>
            <person name="Gharbi K."/>
            <person name="Hall N."/>
            <person name="Watson M."/>
            <person name="Adriaenssens E.M."/>
            <person name="Foster-Nyarko E."/>
            <person name="Jarju S."/>
            <person name="Secka A."/>
            <person name="Antonio M."/>
            <person name="Oren A."/>
            <person name="Chaudhuri R.R."/>
            <person name="La Ragione R."/>
            <person name="Hildebrand F."/>
            <person name="Pallen M.J."/>
        </authorList>
    </citation>
    <scope>NUCLEOTIDE SEQUENCE</scope>
    <source>
        <strain evidence="9">E3-2379</strain>
    </source>
</reference>
<evidence type="ECO:0000256" key="2">
    <source>
        <dbReference type="ARBA" id="ARBA00022670"/>
    </source>
</evidence>
<organism evidence="9 10">
    <name type="scientific">Candidatus Scybalomonas excrementavium</name>
    <dbReference type="NCBI Taxonomy" id="2840943"/>
    <lineage>
        <taxon>Bacteria</taxon>
        <taxon>Bacillati</taxon>
        <taxon>Bacillota</taxon>
        <taxon>Clostridia</taxon>
        <taxon>Lachnospirales</taxon>
        <taxon>Lachnospiraceae</taxon>
        <taxon>Lachnospiraceae incertae sedis</taxon>
        <taxon>Candidatus Scybalomonas</taxon>
    </lineage>
</organism>
<dbReference type="AlphaFoldDB" id="A0A9D9N823"/>
<keyword evidence="4 6" id="KW-0378">Hydrolase</keyword>
<feature type="domain" description="Peptidase S8/S53" evidence="8">
    <location>
        <begin position="146"/>
        <end position="380"/>
    </location>
</feature>
<feature type="chain" id="PRO_5038351184" evidence="7">
    <location>
        <begin position="26"/>
        <end position="678"/>
    </location>
</feature>
<evidence type="ECO:0000256" key="1">
    <source>
        <dbReference type="ARBA" id="ARBA00011073"/>
    </source>
</evidence>
<dbReference type="PRINTS" id="PR00723">
    <property type="entry name" value="SUBTILISIN"/>
</dbReference>
<feature type="signal peptide" evidence="7">
    <location>
        <begin position="1"/>
        <end position="25"/>
    </location>
</feature>
<feature type="active site" description="Charge relay system" evidence="6">
    <location>
        <position position="342"/>
    </location>
</feature>
<dbReference type="InterPro" id="IPR022398">
    <property type="entry name" value="Peptidase_S8_His-AS"/>
</dbReference>
<dbReference type="PROSITE" id="PS51892">
    <property type="entry name" value="SUBTILASE"/>
    <property type="match status" value="1"/>
</dbReference>
<dbReference type="CDD" id="cd07477">
    <property type="entry name" value="Peptidases_S8_Subtilisin_subset"/>
    <property type="match status" value="1"/>
</dbReference>
<evidence type="ECO:0000256" key="7">
    <source>
        <dbReference type="SAM" id="SignalP"/>
    </source>
</evidence>
<dbReference type="InterPro" id="IPR050131">
    <property type="entry name" value="Peptidase_S8_subtilisin-like"/>
</dbReference>
<name>A0A9D9N823_9FIRM</name>
<accession>A0A9D9N823</accession>
<dbReference type="InterPro" id="IPR000209">
    <property type="entry name" value="Peptidase_S8/S53_dom"/>
</dbReference>